<dbReference type="PRINTS" id="PR00040">
    <property type="entry name" value="HTHMERR"/>
</dbReference>
<evidence type="ECO:0000313" key="5">
    <source>
        <dbReference type="Proteomes" id="UP000697330"/>
    </source>
</evidence>
<dbReference type="Proteomes" id="UP000697330">
    <property type="component" value="Unassembled WGS sequence"/>
</dbReference>
<dbReference type="PROSITE" id="PS50937">
    <property type="entry name" value="HTH_MERR_2"/>
    <property type="match status" value="1"/>
</dbReference>
<dbReference type="InterPro" id="IPR009061">
    <property type="entry name" value="DNA-bd_dom_put_sf"/>
</dbReference>
<reference evidence="4" key="2">
    <citation type="submission" date="2021-09" db="EMBL/GenBank/DDBJ databases">
        <authorList>
            <person name="Gilroy R."/>
        </authorList>
    </citation>
    <scope>NUCLEOTIDE SEQUENCE</scope>
    <source>
        <strain evidence="4">CHK124-7917</strain>
    </source>
</reference>
<reference evidence="4" key="1">
    <citation type="journal article" date="2021" name="PeerJ">
        <title>Extensive microbial diversity within the chicken gut microbiome revealed by metagenomics and culture.</title>
        <authorList>
            <person name="Gilroy R."/>
            <person name="Ravi A."/>
            <person name="Getino M."/>
            <person name="Pursley I."/>
            <person name="Horton D.L."/>
            <person name="Alikhan N.F."/>
            <person name="Baker D."/>
            <person name="Gharbi K."/>
            <person name="Hall N."/>
            <person name="Watson M."/>
            <person name="Adriaenssens E.M."/>
            <person name="Foster-Nyarko E."/>
            <person name="Jarju S."/>
            <person name="Secka A."/>
            <person name="Antonio M."/>
            <person name="Oren A."/>
            <person name="Chaudhuri R.R."/>
            <person name="La Ragione R."/>
            <person name="Hildebrand F."/>
            <person name="Pallen M.J."/>
        </authorList>
    </citation>
    <scope>NUCLEOTIDE SEQUENCE</scope>
    <source>
        <strain evidence="4">CHK124-7917</strain>
    </source>
</reference>
<feature type="coiled-coil region" evidence="2">
    <location>
        <begin position="80"/>
        <end position="107"/>
    </location>
</feature>
<dbReference type="SUPFAM" id="SSF46955">
    <property type="entry name" value="Putative DNA-binding domain"/>
    <property type="match status" value="1"/>
</dbReference>
<dbReference type="PANTHER" id="PTHR30204:SF90">
    <property type="entry name" value="HTH-TYPE TRANSCRIPTIONAL ACTIVATOR MTA"/>
    <property type="match status" value="1"/>
</dbReference>
<evidence type="ECO:0000256" key="2">
    <source>
        <dbReference type="SAM" id="Coils"/>
    </source>
</evidence>
<feature type="domain" description="HTH merR-type" evidence="3">
    <location>
        <begin position="5"/>
        <end position="74"/>
    </location>
</feature>
<dbReference type="AlphaFoldDB" id="A0A921GHF9"/>
<evidence type="ECO:0000259" key="3">
    <source>
        <dbReference type="PROSITE" id="PS50937"/>
    </source>
</evidence>
<comment type="caution">
    <text evidence="4">The sequence shown here is derived from an EMBL/GenBank/DDBJ whole genome shotgun (WGS) entry which is preliminary data.</text>
</comment>
<dbReference type="InterPro" id="IPR047057">
    <property type="entry name" value="MerR_fam"/>
</dbReference>
<dbReference type="PANTHER" id="PTHR30204">
    <property type="entry name" value="REDOX-CYCLING DRUG-SENSING TRANSCRIPTIONAL ACTIVATOR SOXR"/>
    <property type="match status" value="1"/>
</dbReference>
<dbReference type="OrthoDB" id="9809391at2"/>
<protein>
    <submittedName>
        <fullName evidence="4">MerR family transcriptional regulator</fullName>
    </submittedName>
</protein>
<dbReference type="SMART" id="SM00422">
    <property type="entry name" value="HTH_MERR"/>
    <property type="match status" value="1"/>
</dbReference>
<gene>
    <name evidence="4" type="ORF">K8U72_09445</name>
</gene>
<keyword evidence="1" id="KW-0238">DNA-binding</keyword>
<dbReference type="Gene3D" id="1.10.1660.10">
    <property type="match status" value="1"/>
</dbReference>
<dbReference type="Pfam" id="PF13411">
    <property type="entry name" value="MerR_1"/>
    <property type="match status" value="1"/>
</dbReference>
<dbReference type="GO" id="GO:0003677">
    <property type="term" value="F:DNA binding"/>
    <property type="evidence" value="ECO:0007669"/>
    <property type="project" value="UniProtKB-KW"/>
</dbReference>
<sequence length="130" mass="14633">MNAQGYTVGELADLAGVTVFTLRHYDQLGLLHPSRDAHSRYRHYGPKDVDRLQEILLFRRMGAPLSDIAPLLKGNRAARRAALAQQLEALRAEHEETDRLIATVERSIEALDGKAKMTDEEKFEGLRHTA</sequence>
<accession>A0A921GHF9</accession>
<evidence type="ECO:0000313" key="4">
    <source>
        <dbReference type="EMBL" id="HJF45989.1"/>
    </source>
</evidence>
<dbReference type="InterPro" id="IPR000551">
    <property type="entry name" value="MerR-type_HTH_dom"/>
</dbReference>
<proteinExistence type="predicted"/>
<dbReference type="CDD" id="cd01106">
    <property type="entry name" value="HTH_TipAL-Mta"/>
    <property type="match status" value="1"/>
</dbReference>
<keyword evidence="2" id="KW-0175">Coiled coil</keyword>
<organism evidence="4 5">
    <name type="scientific">Thermophilibacter provencensis</name>
    <dbReference type="NCBI Taxonomy" id="1852386"/>
    <lineage>
        <taxon>Bacteria</taxon>
        <taxon>Bacillati</taxon>
        <taxon>Actinomycetota</taxon>
        <taxon>Coriobacteriia</taxon>
        <taxon>Coriobacteriales</taxon>
        <taxon>Atopobiaceae</taxon>
        <taxon>Thermophilibacter</taxon>
    </lineage>
</organism>
<name>A0A921GHF9_9ACTN</name>
<dbReference type="EMBL" id="DYWQ01000148">
    <property type="protein sequence ID" value="HJF45989.1"/>
    <property type="molecule type" value="Genomic_DNA"/>
</dbReference>
<dbReference type="RefSeq" id="WP_075280414.1">
    <property type="nucleotide sequence ID" value="NZ_CALUGK010000023.1"/>
</dbReference>
<evidence type="ECO:0000256" key="1">
    <source>
        <dbReference type="ARBA" id="ARBA00023125"/>
    </source>
</evidence>
<dbReference type="PROSITE" id="PS00552">
    <property type="entry name" value="HTH_MERR_1"/>
    <property type="match status" value="1"/>
</dbReference>
<dbReference type="GO" id="GO:0003700">
    <property type="term" value="F:DNA-binding transcription factor activity"/>
    <property type="evidence" value="ECO:0007669"/>
    <property type="project" value="InterPro"/>
</dbReference>